<name>A0A447CZ19_9BRAD</name>
<keyword evidence="3" id="KW-1185">Reference proteome</keyword>
<keyword evidence="1" id="KW-0812">Transmembrane</keyword>
<comment type="caution">
    <text evidence="2">The sequence shown here is derived from an EMBL/GenBank/DDBJ whole genome shotgun (WGS) entry which is preliminary data.</text>
</comment>
<keyword evidence="1" id="KW-0472">Membrane</keyword>
<evidence type="ECO:0000256" key="1">
    <source>
        <dbReference type="SAM" id="Phobius"/>
    </source>
</evidence>
<dbReference type="Pfam" id="PF07963">
    <property type="entry name" value="N_methyl"/>
    <property type="match status" value="1"/>
</dbReference>
<sequence>MSRRFVLSRAFSGEVDAGSPSTMRSREGFRMLRPGALRPRRDGARRDGFTLVEALVALAVVAASLAAIGTLIATTVRKAAGLETRLVLVETARAVEAGLADRRRLEPGSFGGMRAGYRWRVDAVALAEPPPDPARPAAERGRPARPPLAIVIRVEAPNGQVLRVDTARLGRRPG</sequence>
<protein>
    <submittedName>
        <fullName evidence="2">Uncharacterized protein</fullName>
    </submittedName>
</protein>
<dbReference type="EMBL" id="UWOC01000181">
    <property type="protein sequence ID" value="VCU10504.1"/>
    <property type="molecule type" value="Genomic_DNA"/>
</dbReference>
<proteinExistence type="predicted"/>
<feature type="transmembrane region" description="Helical" evidence="1">
    <location>
        <begin position="48"/>
        <end position="73"/>
    </location>
</feature>
<dbReference type="InterPro" id="IPR012902">
    <property type="entry name" value="N_methyl_site"/>
</dbReference>
<evidence type="ECO:0000313" key="3">
    <source>
        <dbReference type="Proteomes" id="UP000289200"/>
    </source>
</evidence>
<gene>
    <name evidence="2" type="ORF">RHODGE_RHODGE_04103</name>
</gene>
<keyword evidence="1" id="KW-1133">Transmembrane helix</keyword>
<evidence type="ECO:0000313" key="2">
    <source>
        <dbReference type="EMBL" id="VCU10504.1"/>
    </source>
</evidence>
<reference evidence="3" key="1">
    <citation type="submission" date="2018-10" db="EMBL/GenBank/DDBJ databases">
        <authorList>
            <person name="Peiro R."/>
            <person name="Begona"/>
            <person name="Cbmso G."/>
            <person name="Lopez M."/>
            <person name="Gonzalez S."/>
            <person name="Sacristan E."/>
            <person name="Castillo E."/>
        </authorList>
    </citation>
    <scope>NUCLEOTIDE SEQUENCE [LARGE SCALE GENOMIC DNA]</scope>
</reference>
<dbReference type="AlphaFoldDB" id="A0A447CZ19"/>
<dbReference type="Proteomes" id="UP000289200">
    <property type="component" value="Unassembled WGS sequence"/>
</dbReference>
<accession>A0A447CZ19</accession>
<organism evidence="2 3">
    <name type="scientific">Rhodoplanes serenus</name>
    <dbReference type="NCBI Taxonomy" id="200615"/>
    <lineage>
        <taxon>Bacteria</taxon>
        <taxon>Pseudomonadati</taxon>
        <taxon>Pseudomonadota</taxon>
        <taxon>Alphaproteobacteria</taxon>
        <taxon>Hyphomicrobiales</taxon>
        <taxon>Nitrobacteraceae</taxon>
        <taxon>Rhodoplanes</taxon>
    </lineage>
</organism>